<feature type="region of interest" description="Disordered" evidence="1">
    <location>
        <begin position="859"/>
        <end position="947"/>
    </location>
</feature>
<feature type="region of interest" description="Disordered" evidence="1">
    <location>
        <begin position="771"/>
        <end position="830"/>
    </location>
</feature>
<organism evidence="2 3">
    <name type="scientific">Odocoileus virginianus</name>
    <name type="common">White-tailed deer</name>
    <dbReference type="NCBI Taxonomy" id="9874"/>
    <lineage>
        <taxon>Eukaryota</taxon>
        <taxon>Metazoa</taxon>
        <taxon>Chordata</taxon>
        <taxon>Craniata</taxon>
        <taxon>Vertebrata</taxon>
        <taxon>Euteleostomi</taxon>
        <taxon>Mammalia</taxon>
        <taxon>Eutheria</taxon>
        <taxon>Laurasiatheria</taxon>
        <taxon>Artiodactyla</taxon>
        <taxon>Ruminantia</taxon>
        <taxon>Pecora</taxon>
        <taxon>Cervidae</taxon>
        <taxon>Odocoileinae</taxon>
        <taxon>Odocoileus</taxon>
    </lineage>
</organism>
<feature type="region of interest" description="Disordered" evidence="1">
    <location>
        <begin position="425"/>
        <end position="484"/>
    </location>
</feature>
<feature type="region of interest" description="Disordered" evidence="1">
    <location>
        <begin position="387"/>
        <end position="408"/>
    </location>
</feature>
<feature type="region of interest" description="Disordered" evidence="1">
    <location>
        <begin position="321"/>
        <end position="340"/>
    </location>
</feature>
<feature type="compositionally biased region" description="Polar residues" evidence="1">
    <location>
        <begin position="544"/>
        <end position="555"/>
    </location>
</feature>
<reference evidence="2" key="1">
    <citation type="journal article" date="2022" name="J. Hered.">
        <title>A De Novo Chromosome-Level Genome Assembly of the White-Tailed Deer, Odocoileus Virginianus.</title>
        <authorList>
            <person name="London E.W."/>
            <person name="Roca A.L."/>
            <person name="Novakofski J.E."/>
            <person name="Mateus-Pinilla N.E."/>
        </authorList>
    </citation>
    <scope>NUCLEOTIDE SEQUENCE [LARGE SCALE GENOMIC DNA]</scope>
</reference>
<evidence type="ECO:0000313" key="3">
    <source>
        <dbReference type="RefSeq" id="XP_070334476.1"/>
    </source>
</evidence>
<protein>
    <submittedName>
        <fullName evidence="3">Collagen alpha-1(I) chain-like</fullName>
    </submittedName>
</protein>
<feature type="compositionally biased region" description="Low complexity" evidence="1">
    <location>
        <begin position="813"/>
        <end position="824"/>
    </location>
</feature>
<dbReference type="GeneID" id="139038777"/>
<feature type="region of interest" description="Disordered" evidence="1">
    <location>
        <begin position="53"/>
        <end position="129"/>
    </location>
</feature>
<feature type="compositionally biased region" description="Low complexity" evidence="1">
    <location>
        <begin position="596"/>
        <end position="621"/>
    </location>
</feature>
<evidence type="ECO:0000313" key="2">
    <source>
        <dbReference type="Proteomes" id="UP001652640"/>
    </source>
</evidence>
<feature type="compositionally biased region" description="Low complexity" evidence="1">
    <location>
        <begin position="578"/>
        <end position="589"/>
    </location>
</feature>
<gene>
    <name evidence="3" type="primary">LOC139038777</name>
</gene>
<sequence length="1019" mass="106040">MALTQEGLGGRFGATRALQGRRGYVIRPRDAPIARPVAPKFAARASGEHSSAAAAAAAGAHGGEGGAGAGPGTPGRGGAGLRERVPPHSVPAAQAFAPQRVGEGVPHRSAAPPAPRPPNLLGESQSQGGALGALSETTVRVCRAWVRVAAVCAPERAPLTPVHLLCLGVSADSTRGFAAARVQEGECARRAPGKREEVAPGVRAGPVVSRPGRWELSCGINCLFVSGWEVAPPPAPATSCSRSGSGLGVAAPRDRGRRGVRALDPPEAPVRVGGRGRPAARDAGAPCWLPRPRRRQAPGRRRTTRPKRRGAPRKTVVRVETPAAALSPARRETLSTDSTRSPPLLSLLKRRLLYVLPPPSLSLERASLPKIERRAVIIPLPPLRVFNGLHRGGGRTKSPGPASGTGHARNFVRTVATLPEAHARTLHAGSQEWSDSAPQNLDHLGTRNLPRDPGPLPRPPQQGARWDADGPGERRQGSTDGGKCGPACWTLLGTCRLFPAQRAAGAAPQSRGTAPLPPAGVRRLALTLVRRRRRWLVNPRMISESRQSAPISSRLGTLRGAPRGGSGGPGSAMEERSAGSAARGAAPSSSRRRSRLLLPARALTGRAPAAAAAHRTGPPAGSSVLGGPRPSPLRSLRAARPRAPAPPARADSAPFARAASQTPGHTDSRSRAGGESPAGHGLEDGGQELAWVCTPLLRAPPTRCSDGEAERPGGSAKGFPQTNLQRPPRGPPSLLPQALLRTVPPPLSSNTLRLGGLPPCRCAGQDRTLAWGLPPAVTSPAPPRRRGLQDQHPRPGGAPDPERRDPLQHGGFSTSASAGSVAPAGPEPPLRPLFKAEASLWRRCDHCCPLGSGLSSAAREGFKQVHSGPPSQPARAPSPGRNPEPCHGAPLKEAAPQQSARKIPPLQLANSSFRSQSGATSSRKPSSLGRTGPGTAAAPGTGVTDSRASVNVYGRREISLKSHQVHRRCASVPEKALLLPGEPVWVTVPHKQPWDSAWAESSSALDLKQQGLDTKVVAL</sequence>
<reference evidence="3" key="2">
    <citation type="submission" date="2025-08" db="UniProtKB">
        <authorList>
            <consortium name="RefSeq"/>
        </authorList>
    </citation>
    <scope>IDENTIFICATION</scope>
    <source>
        <tissue evidence="3">Tongue muscle</tissue>
    </source>
</reference>
<name>A0ABM4J328_ODOVR</name>
<dbReference type="RefSeq" id="XP_070334476.1">
    <property type="nucleotide sequence ID" value="XM_070478375.1"/>
</dbReference>
<keyword evidence="2" id="KW-1185">Reference proteome</keyword>
<feature type="compositionally biased region" description="Gly residues" evidence="1">
    <location>
        <begin position="60"/>
        <end position="80"/>
    </location>
</feature>
<feature type="compositionally biased region" description="Basic residues" evidence="1">
    <location>
        <begin position="291"/>
        <end position="316"/>
    </location>
</feature>
<feature type="region of interest" description="Disordered" evidence="1">
    <location>
        <begin position="702"/>
        <end position="754"/>
    </location>
</feature>
<feature type="compositionally biased region" description="Polar residues" evidence="1">
    <location>
        <begin position="908"/>
        <end position="929"/>
    </location>
</feature>
<feature type="compositionally biased region" description="Low complexity" evidence="1">
    <location>
        <begin position="632"/>
        <end position="660"/>
    </location>
</feature>
<evidence type="ECO:0000256" key="1">
    <source>
        <dbReference type="SAM" id="MobiDB-lite"/>
    </source>
</evidence>
<feature type="compositionally biased region" description="Low complexity" evidence="1">
    <location>
        <begin position="933"/>
        <end position="942"/>
    </location>
</feature>
<dbReference type="Proteomes" id="UP001652640">
    <property type="component" value="Chromosome 16"/>
</dbReference>
<accession>A0ABM4J328</accession>
<proteinExistence type="predicted"/>
<feature type="region of interest" description="Disordered" evidence="1">
    <location>
        <begin position="235"/>
        <end position="316"/>
    </location>
</feature>
<feature type="compositionally biased region" description="Basic and acidic residues" evidence="1">
    <location>
        <begin position="466"/>
        <end position="477"/>
    </location>
</feature>
<feature type="region of interest" description="Disordered" evidence="1">
    <location>
        <begin position="543"/>
        <end position="685"/>
    </location>
</feature>